<dbReference type="EMBL" id="CAJNOT010001777">
    <property type="protein sequence ID" value="CAF1247479.1"/>
    <property type="molecule type" value="Genomic_DNA"/>
</dbReference>
<reference evidence="6" key="1">
    <citation type="submission" date="2021-02" db="EMBL/GenBank/DDBJ databases">
        <authorList>
            <person name="Nowell W R."/>
        </authorList>
    </citation>
    <scope>NUCLEOTIDE SEQUENCE</scope>
</reference>
<name>A0A814ZXT7_9BILA</name>
<dbReference type="SUPFAM" id="SSF101898">
    <property type="entry name" value="NHL repeat"/>
    <property type="match status" value="2"/>
</dbReference>
<evidence type="ECO:0000313" key="6">
    <source>
        <dbReference type="EMBL" id="CAF1247479.1"/>
    </source>
</evidence>
<evidence type="ECO:0000256" key="4">
    <source>
        <dbReference type="PROSITE-ProRule" id="PRU00504"/>
    </source>
</evidence>
<protein>
    <submittedName>
        <fullName evidence="6">Uncharacterized protein</fullName>
    </submittedName>
</protein>
<evidence type="ECO:0000256" key="2">
    <source>
        <dbReference type="ARBA" id="ARBA00022737"/>
    </source>
</evidence>
<dbReference type="GO" id="GO:0005576">
    <property type="term" value="C:extracellular region"/>
    <property type="evidence" value="ECO:0007669"/>
    <property type="project" value="TreeGrafter"/>
</dbReference>
<evidence type="ECO:0000256" key="3">
    <source>
        <dbReference type="ARBA" id="ARBA00023180"/>
    </source>
</evidence>
<accession>A0A814ZXT7</accession>
<evidence type="ECO:0000256" key="1">
    <source>
        <dbReference type="ARBA" id="ARBA00022729"/>
    </source>
</evidence>
<sequence length="949" mass="106217">MATRNNSKLCTICNKSSATSFCIGCEQHFCRKDFKEHERQLSITFDNEIIRSHDELLDLIQKFEKSNYLSLHIFDEIEQWKQTTINKVKKAAEKAQNELIQFIENQKLTIIKQLEPITKEIRSLREEENIVETDIDRLRKKINDMRQKLQEFTQKDTNKSIIVNDNQIDWNRLIYVRREEQQNSILNIPADARWAQNGVTVAGSHGEGSATNQLNYPHGLVVDDDQTMIIADYNNQRIIKWKMDDKNGQVVAGGNGQGNRLDQLNCPTDVLIDKETDSLIICDRNNRRVVQWCRRSGTVEGEILIDNIVCWGLAMDDQRYLYISDTNKDEVRRYQIGDKNGTLVASGNGKGANLNQLNEPTYIFVDQQQTVYVSDWNNHRVMKWNKGAKEGIIVAGGQGYGNALTQLSYPRGLFVDTLGTIYVADSNNHRVMRWHKGAKQGTVILGGNVILNIPADARWAQKGMTVAAGHGGGGGTNQLYWPYGLSVDDDQTIVIADCYNRRIIQWKMGDKNGQVVAGGNGQGNRLNQLNGPTDVLIDKETDSLIICDRGNGRVVRWSRGSGTTQGEILIDNIKCWGLAMDDQRYLYISDGEKHEVRRYQIGDKNGTLVAGGNGEGAGLNRLNWPTYIFVDQQQNVYVSDEANHRVMKWNKGAKEGIIVAGVILSIPVDARWAQNGVTVAGGHGEGTATNQLAIPCGLLVDDDQTIVIADYSNHRIIQWKMGDTNGQVVAGGNGQGNRLDQLNCPTDVLIDKETDSLIICDWLNQRVVRWSRRSGTTQGEILIDNISCWGLAMDDQRYLYISDIEKHEVRRYQIGDNNGTIVAGGNGKGAGLHQLEAPTYIFVDQQQTVYVSDQNNHRVMKWNNGAKEGIVVAGGQGDGSALTQLSYPKGLFVDTLGTIYVADMVNNRVMRWPKGAKQGTVIVGGNDDRYLAKAVNWSIPPNRVTRRSF</sequence>
<dbReference type="InterPro" id="IPR011042">
    <property type="entry name" value="6-blade_b-propeller_TolB-like"/>
</dbReference>
<feature type="repeat" description="NHL" evidence="4">
    <location>
        <begin position="473"/>
        <end position="509"/>
    </location>
</feature>
<feature type="repeat" description="NHL" evidence="4">
    <location>
        <begin position="406"/>
        <end position="437"/>
    </location>
</feature>
<feature type="repeat" description="NHL" evidence="4">
    <location>
        <begin position="350"/>
        <end position="387"/>
    </location>
</feature>
<comment type="caution">
    <text evidence="6">The sequence shown here is derived from an EMBL/GenBank/DDBJ whole genome shotgun (WGS) entry which is preliminary data.</text>
</comment>
<evidence type="ECO:0000313" key="7">
    <source>
        <dbReference type="Proteomes" id="UP000663864"/>
    </source>
</evidence>
<dbReference type="Gene3D" id="2.120.10.30">
    <property type="entry name" value="TolB, C-terminal domain"/>
    <property type="match status" value="4"/>
</dbReference>
<keyword evidence="2" id="KW-0677">Repeat</keyword>
<proteinExistence type="predicted"/>
<dbReference type="Pfam" id="PF01436">
    <property type="entry name" value="NHL"/>
    <property type="match status" value="2"/>
</dbReference>
<feature type="coiled-coil region" evidence="5">
    <location>
        <begin position="85"/>
        <end position="155"/>
    </location>
</feature>
<dbReference type="CDD" id="cd05819">
    <property type="entry name" value="NHL"/>
    <property type="match status" value="2"/>
</dbReference>
<dbReference type="PANTHER" id="PTHR10680:SF28">
    <property type="entry name" value="SMP-30_GLUCONOLACTONASE_LRE-LIKE REGION DOMAIN-CONTAINING PROTEIN"/>
    <property type="match status" value="1"/>
</dbReference>
<gene>
    <name evidence="6" type="ORF">ZHD862_LOCUS25207</name>
</gene>
<dbReference type="SUPFAM" id="SSF63829">
    <property type="entry name" value="Calcium-dependent phosphotriesterase"/>
    <property type="match status" value="2"/>
</dbReference>
<feature type="non-terminal residue" evidence="6">
    <location>
        <position position="1"/>
    </location>
</feature>
<dbReference type="PROSITE" id="PS51125">
    <property type="entry name" value="NHL"/>
    <property type="match status" value="4"/>
</dbReference>
<dbReference type="AlphaFoldDB" id="A0A814ZXT7"/>
<keyword evidence="5" id="KW-0175">Coiled coil</keyword>
<dbReference type="PANTHER" id="PTHR10680">
    <property type="entry name" value="PEPTIDYL-GLYCINE ALPHA-AMIDATING MONOOXYGENASE"/>
    <property type="match status" value="1"/>
</dbReference>
<organism evidence="6 7">
    <name type="scientific">Rotaria sordida</name>
    <dbReference type="NCBI Taxonomy" id="392033"/>
    <lineage>
        <taxon>Eukaryota</taxon>
        <taxon>Metazoa</taxon>
        <taxon>Spiralia</taxon>
        <taxon>Gnathifera</taxon>
        <taxon>Rotifera</taxon>
        <taxon>Eurotatoria</taxon>
        <taxon>Bdelloidea</taxon>
        <taxon>Philodinida</taxon>
        <taxon>Philodinidae</taxon>
        <taxon>Rotaria</taxon>
    </lineage>
</organism>
<dbReference type="Proteomes" id="UP000663864">
    <property type="component" value="Unassembled WGS sequence"/>
</dbReference>
<feature type="repeat" description="NHL" evidence="4">
    <location>
        <begin position="205"/>
        <end position="244"/>
    </location>
</feature>
<dbReference type="InterPro" id="IPR001258">
    <property type="entry name" value="NHL_repeat"/>
</dbReference>
<keyword evidence="3" id="KW-0325">Glycoprotein</keyword>
<keyword evidence="1" id="KW-0732">Signal</keyword>
<evidence type="ECO:0000256" key="5">
    <source>
        <dbReference type="SAM" id="Coils"/>
    </source>
</evidence>